<organism evidence="1 2">
    <name type="scientific">Caerostris darwini</name>
    <dbReference type="NCBI Taxonomy" id="1538125"/>
    <lineage>
        <taxon>Eukaryota</taxon>
        <taxon>Metazoa</taxon>
        <taxon>Ecdysozoa</taxon>
        <taxon>Arthropoda</taxon>
        <taxon>Chelicerata</taxon>
        <taxon>Arachnida</taxon>
        <taxon>Araneae</taxon>
        <taxon>Araneomorphae</taxon>
        <taxon>Entelegynae</taxon>
        <taxon>Araneoidea</taxon>
        <taxon>Araneidae</taxon>
        <taxon>Caerostris</taxon>
    </lineage>
</organism>
<evidence type="ECO:0000313" key="2">
    <source>
        <dbReference type="Proteomes" id="UP001054837"/>
    </source>
</evidence>
<dbReference type="EMBL" id="BPLQ01002387">
    <property type="protein sequence ID" value="GIX92272.1"/>
    <property type="molecule type" value="Genomic_DNA"/>
</dbReference>
<gene>
    <name evidence="1" type="ORF">CDAR_621591</name>
</gene>
<keyword evidence="2" id="KW-1185">Reference proteome</keyword>
<proteinExistence type="predicted"/>
<dbReference type="Proteomes" id="UP001054837">
    <property type="component" value="Unassembled WGS sequence"/>
</dbReference>
<dbReference type="AlphaFoldDB" id="A0AAV4P4X4"/>
<reference evidence="1 2" key="1">
    <citation type="submission" date="2021-06" db="EMBL/GenBank/DDBJ databases">
        <title>Caerostris darwini draft genome.</title>
        <authorList>
            <person name="Kono N."/>
            <person name="Arakawa K."/>
        </authorList>
    </citation>
    <scope>NUCLEOTIDE SEQUENCE [LARGE SCALE GENOMIC DNA]</scope>
</reference>
<comment type="caution">
    <text evidence="1">The sequence shown here is derived from an EMBL/GenBank/DDBJ whole genome shotgun (WGS) entry which is preliminary data.</text>
</comment>
<accession>A0AAV4P4X4</accession>
<sequence length="130" mass="15095">MVFIGKFYDAVCFAGKANVDHKYKMSTSVLHFHFYGPNGFDIPNLTENYLQLIHLLNFCAWAKVKRTHPFTSTHNDCRTIGCSERRNAIQRMHQNDRLEPFRSIRWVNSDCQSIPSYQSEIAELHCIAAL</sequence>
<name>A0AAV4P4X4_9ARAC</name>
<protein>
    <submittedName>
        <fullName evidence="1">Uncharacterized protein</fullName>
    </submittedName>
</protein>
<evidence type="ECO:0000313" key="1">
    <source>
        <dbReference type="EMBL" id="GIX92272.1"/>
    </source>
</evidence>